<feature type="coiled-coil region" evidence="10">
    <location>
        <begin position="167"/>
        <end position="208"/>
    </location>
</feature>
<dbReference type="STRING" id="1064592.G0VFK6"/>
<keyword evidence="7" id="KW-0206">Cytoskeleton</keyword>
<dbReference type="RefSeq" id="XP_003676632.1">
    <property type="nucleotide sequence ID" value="XM_003676584.1"/>
</dbReference>
<evidence type="ECO:0000256" key="11">
    <source>
        <dbReference type="SAM" id="MobiDB-lite"/>
    </source>
</evidence>
<evidence type="ECO:0000313" key="14">
    <source>
        <dbReference type="EMBL" id="CCC70273.1"/>
    </source>
</evidence>
<dbReference type="FunFam" id="1.10.418.10:FF:000028">
    <property type="entry name" value="RP/EB family microtubule-associated protein"/>
    <property type="match status" value="1"/>
</dbReference>
<evidence type="ECO:0000256" key="10">
    <source>
        <dbReference type="SAM" id="Coils"/>
    </source>
</evidence>
<dbReference type="eggNOG" id="KOG3000">
    <property type="taxonomic scope" value="Eukaryota"/>
</dbReference>
<evidence type="ECO:0000256" key="2">
    <source>
        <dbReference type="ARBA" id="ARBA00010729"/>
    </source>
</evidence>
<accession>G0VFK6</accession>
<feature type="domain" description="Calponin-homology (CH)" evidence="12">
    <location>
        <begin position="5"/>
        <end position="106"/>
    </location>
</feature>
<dbReference type="InterPro" id="IPR036872">
    <property type="entry name" value="CH_dom_sf"/>
</dbReference>
<dbReference type="EMBL" id="HE576756">
    <property type="protein sequence ID" value="CCC70273.1"/>
    <property type="molecule type" value="Genomic_DNA"/>
</dbReference>
<organism evidence="14 15">
    <name type="scientific">Naumovozyma castellii</name>
    <name type="common">Yeast</name>
    <name type="synonym">Saccharomyces castellii</name>
    <dbReference type="NCBI Taxonomy" id="27288"/>
    <lineage>
        <taxon>Eukaryota</taxon>
        <taxon>Fungi</taxon>
        <taxon>Dikarya</taxon>
        <taxon>Ascomycota</taxon>
        <taxon>Saccharomycotina</taxon>
        <taxon>Saccharomycetes</taxon>
        <taxon>Saccharomycetales</taxon>
        <taxon>Saccharomycetaceae</taxon>
        <taxon>Naumovozyma</taxon>
    </lineage>
</organism>
<dbReference type="Gene3D" id="1.20.5.1430">
    <property type="match status" value="1"/>
</dbReference>
<evidence type="ECO:0000259" key="12">
    <source>
        <dbReference type="PROSITE" id="PS50021"/>
    </source>
</evidence>
<dbReference type="InParanoid" id="G0VFK6"/>
<dbReference type="GO" id="GO:0007064">
    <property type="term" value="P:mitotic sister chromatid cohesion"/>
    <property type="evidence" value="ECO:0007669"/>
    <property type="project" value="EnsemblFungi"/>
</dbReference>
<sequence>MNGIGESRSELLNWLNELLKLNCKKVEECGTGAAYCQIMDSIYNDLPMHRVKFDAKAEYDFQTNYKILQSCFSRHHIEKTVYVEKLMRCKFQDNLEFLQWIKKYWIQNKDATEYDPNARRRYRPTTTIGNTNNTPANVTKRRSSGMGNNLAAGSTVAPRSSSMGMTRKFSNEQIMALQTELSQAQGNVGSLNKELNSYKETVNILERERSFYFGKLRDIEILVQTTQDLIKEGVYKMENDKFEKFLSKVQKILYATEDGFEIVEENQEENASEIVGNGKESQEAIIHNPMDELDTKNSMPTNNLIIDEETF</sequence>
<evidence type="ECO:0000256" key="7">
    <source>
        <dbReference type="ARBA" id="ARBA00023212"/>
    </source>
</evidence>
<dbReference type="PROSITE" id="PS51230">
    <property type="entry name" value="EB1_C"/>
    <property type="match status" value="1"/>
</dbReference>
<dbReference type="SUPFAM" id="SSF140612">
    <property type="entry name" value="EB1 dimerisation domain-like"/>
    <property type="match status" value="1"/>
</dbReference>
<dbReference type="GO" id="GO:0000922">
    <property type="term" value="C:spindle pole"/>
    <property type="evidence" value="ECO:0007669"/>
    <property type="project" value="EnsemblFungi"/>
</dbReference>
<dbReference type="OMA" id="WIKRFWD"/>
<keyword evidence="15" id="KW-1185">Reference proteome</keyword>
<evidence type="ECO:0008006" key="16">
    <source>
        <dbReference type="Google" id="ProtNLM"/>
    </source>
</evidence>
<reference key="2">
    <citation type="submission" date="2011-08" db="EMBL/GenBank/DDBJ databases">
        <title>Genome sequence of Naumovozyma castellii.</title>
        <authorList>
            <person name="Gordon J.L."/>
            <person name="Armisen D."/>
            <person name="Proux-Wera E."/>
            <person name="OhEigeartaigh S.S."/>
            <person name="Byrne K.P."/>
            <person name="Wolfe K.H."/>
        </authorList>
    </citation>
    <scope>NUCLEOTIDE SEQUENCE</scope>
    <source>
        <strain>Type strain:CBS 4309</strain>
    </source>
</reference>
<dbReference type="PROSITE" id="PS50021">
    <property type="entry name" value="CH"/>
    <property type="match status" value="1"/>
</dbReference>
<dbReference type="GO" id="GO:0072686">
    <property type="term" value="C:mitotic spindle"/>
    <property type="evidence" value="ECO:0007669"/>
    <property type="project" value="EnsemblFungi"/>
</dbReference>
<dbReference type="InterPro" id="IPR004953">
    <property type="entry name" value="EB1_C"/>
</dbReference>
<dbReference type="GO" id="GO:0035371">
    <property type="term" value="C:microtubule plus-end"/>
    <property type="evidence" value="ECO:0007669"/>
    <property type="project" value="EnsemblFungi"/>
</dbReference>
<evidence type="ECO:0000256" key="9">
    <source>
        <dbReference type="PROSITE-ProRule" id="PRU00576"/>
    </source>
</evidence>
<evidence type="ECO:0000259" key="13">
    <source>
        <dbReference type="PROSITE" id="PS51230"/>
    </source>
</evidence>
<dbReference type="GO" id="GO:0007020">
    <property type="term" value="P:microtubule nucleation"/>
    <property type="evidence" value="ECO:0007669"/>
    <property type="project" value="EnsemblFungi"/>
</dbReference>
<comment type="subcellular location">
    <subcellularLocation>
        <location evidence="1">Cytoplasm</location>
        <location evidence="1">Cytoskeleton</location>
    </subcellularLocation>
</comment>
<dbReference type="FunCoup" id="G0VFK6">
    <property type="interactions" value="778"/>
</dbReference>
<dbReference type="KEGG" id="ncs:NCAS_0E02030"/>
<evidence type="ECO:0000256" key="1">
    <source>
        <dbReference type="ARBA" id="ARBA00004245"/>
    </source>
</evidence>
<evidence type="ECO:0000256" key="6">
    <source>
        <dbReference type="ARBA" id="ARBA00022776"/>
    </source>
</evidence>
<dbReference type="AlphaFoldDB" id="G0VFK6"/>
<dbReference type="GO" id="GO:0051010">
    <property type="term" value="F:microtubule plus-end binding"/>
    <property type="evidence" value="ECO:0007669"/>
    <property type="project" value="EnsemblFungi"/>
</dbReference>
<protein>
    <recommendedName>
        <fullName evidence="16">Calponin-homology (CH) domain-containing protein</fullName>
    </recommendedName>
</protein>
<keyword evidence="8" id="KW-0131">Cell cycle</keyword>
<feature type="domain" description="EB1 C-terminal" evidence="13">
    <location>
        <begin position="180"/>
        <end position="262"/>
    </location>
</feature>
<evidence type="ECO:0000256" key="4">
    <source>
        <dbReference type="ARBA" id="ARBA00022618"/>
    </source>
</evidence>
<dbReference type="InterPro" id="IPR001715">
    <property type="entry name" value="CH_dom"/>
</dbReference>
<keyword evidence="6" id="KW-0498">Mitosis</keyword>
<dbReference type="GO" id="GO:0030473">
    <property type="term" value="P:nuclear migration along microtubule"/>
    <property type="evidence" value="ECO:0007669"/>
    <property type="project" value="EnsemblFungi"/>
</dbReference>
<dbReference type="GO" id="GO:0031116">
    <property type="term" value="P:positive regulation of microtubule polymerization"/>
    <property type="evidence" value="ECO:0007669"/>
    <property type="project" value="EnsemblFungi"/>
</dbReference>
<dbReference type="OrthoDB" id="2119228at2759"/>
<dbReference type="GO" id="GO:0007019">
    <property type="term" value="P:microtubule depolymerization"/>
    <property type="evidence" value="ECO:0007669"/>
    <property type="project" value="EnsemblFungi"/>
</dbReference>
<keyword evidence="3" id="KW-0963">Cytoplasm</keyword>
<dbReference type="HOGENOM" id="CLU_041744_2_0_1"/>
<dbReference type="SUPFAM" id="SSF47576">
    <property type="entry name" value="Calponin-homology domain, CH-domain"/>
    <property type="match status" value="1"/>
</dbReference>
<keyword evidence="4" id="KW-0132">Cell division</keyword>
<evidence type="ECO:0000256" key="5">
    <source>
        <dbReference type="ARBA" id="ARBA00022701"/>
    </source>
</evidence>
<dbReference type="Proteomes" id="UP000001640">
    <property type="component" value="Chromosome 5"/>
</dbReference>
<comment type="similarity">
    <text evidence="2">Belongs to the MAPRE family.</text>
</comment>
<name>G0VFK6_NAUCA</name>
<feature type="compositionally biased region" description="Low complexity" evidence="11">
    <location>
        <begin position="125"/>
        <end position="134"/>
    </location>
</feature>
<evidence type="ECO:0000313" key="15">
    <source>
        <dbReference type="Proteomes" id="UP000001640"/>
    </source>
</evidence>
<dbReference type="Pfam" id="PF03271">
    <property type="entry name" value="EB1"/>
    <property type="match status" value="1"/>
</dbReference>
<dbReference type="GO" id="GO:0051233">
    <property type="term" value="C:spindle midzone"/>
    <property type="evidence" value="ECO:0007669"/>
    <property type="project" value="EnsemblFungi"/>
</dbReference>
<dbReference type="GeneID" id="96903904"/>
<evidence type="ECO:0000256" key="3">
    <source>
        <dbReference type="ARBA" id="ARBA00022490"/>
    </source>
</evidence>
<keyword evidence="5 9" id="KW-0493">Microtubule</keyword>
<dbReference type="GO" id="GO:0005881">
    <property type="term" value="C:cytoplasmic microtubule"/>
    <property type="evidence" value="ECO:0007669"/>
    <property type="project" value="EnsemblFungi"/>
</dbReference>
<dbReference type="InterPro" id="IPR036133">
    <property type="entry name" value="EB1_C_sf"/>
</dbReference>
<reference evidence="14 15" key="1">
    <citation type="journal article" date="2011" name="Proc. Natl. Acad. Sci. U.S.A.">
        <title>Evolutionary erosion of yeast sex chromosomes by mating-type switching accidents.</title>
        <authorList>
            <person name="Gordon J.L."/>
            <person name="Armisen D."/>
            <person name="Proux-Wera E."/>
            <person name="Oheigeartaigh S.S."/>
            <person name="Byrne K.P."/>
            <person name="Wolfe K.H."/>
        </authorList>
    </citation>
    <scope>NUCLEOTIDE SEQUENCE [LARGE SCALE GENOMIC DNA]</scope>
    <source>
        <strain evidence="15">ATCC 76901 / BCRC 22586 / CBS 4309 / NBRC 1992 / NRRL Y-12630</strain>
    </source>
</reference>
<evidence type="ECO:0000256" key="8">
    <source>
        <dbReference type="ARBA" id="ARBA00023306"/>
    </source>
</evidence>
<gene>
    <name evidence="14" type="primary">NCAS0E02030</name>
    <name evidence="14" type="ordered locus">NCAS_0E02030</name>
</gene>
<keyword evidence="10" id="KW-0175">Coiled coil</keyword>
<dbReference type="InterPro" id="IPR027328">
    <property type="entry name" value="MAPRE"/>
</dbReference>
<feature type="region of interest" description="Disordered" evidence="11">
    <location>
        <begin position="121"/>
        <end position="163"/>
    </location>
</feature>
<dbReference type="GO" id="GO:0031578">
    <property type="term" value="P:mitotic spindle orientation checkpoint signaling"/>
    <property type="evidence" value="ECO:0007669"/>
    <property type="project" value="EnsemblFungi"/>
</dbReference>
<dbReference type="GO" id="GO:0007026">
    <property type="term" value="P:negative regulation of microtubule depolymerization"/>
    <property type="evidence" value="ECO:0007669"/>
    <property type="project" value="EnsemblFungi"/>
</dbReference>
<dbReference type="Gene3D" id="1.10.418.10">
    <property type="entry name" value="Calponin-like domain"/>
    <property type="match status" value="1"/>
</dbReference>
<dbReference type="GO" id="GO:0051301">
    <property type="term" value="P:cell division"/>
    <property type="evidence" value="ECO:0007669"/>
    <property type="project" value="UniProtKB-KW"/>
</dbReference>
<proteinExistence type="inferred from homology"/>
<dbReference type="PANTHER" id="PTHR10623">
    <property type="entry name" value="MICROTUBULE-ASSOCIATED PROTEIN RP/EB FAMILY MEMBER"/>
    <property type="match status" value="1"/>
</dbReference>
<dbReference type="GO" id="GO:1904825">
    <property type="term" value="P:protein localization to microtubule plus-end"/>
    <property type="evidence" value="ECO:0007669"/>
    <property type="project" value="EnsemblFungi"/>
</dbReference>
<dbReference type="GO" id="GO:0030543">
    <property type="term" value="P:2-micrometer plasmid partitioning"/>
    <property type="evidence" value="ECO:0007669"/>
    <property type="project" value="EnsemblFungi"/>
</dbReference>
<dbReference type="FunFam" id="1.20.5.1430:FF:000007">
    <property type="entry name" value="Protein BIM1"/>
    <property type="match status" value="1"/>
</dbReference>